<keyword evidence="7" id="KW-1185">Reference proteome</keyword>
<protein>
    <recommendedName>
        <fullName evidence="5">VQ domain-containing protein</fullName>
    </recommendedName>
</protein>
<keyword evidence="3" id="KW-0539">Nucleus</keyword>
<evidence type="ECO:0000313" key="7">
    <source>
        <dbReference type="Proteomes" id="UP001222027"/>
    </source>
</evidence>
<reference evidence="6 7" key="1">
    <citation type="submission" date="2022-12" db="EMBL/GenBank/DDBJ databases">
        <title>Chromosome-scale assembly of the Ensete ventricosum genome.</title>
        <authorList>
            <person name="Dussert Y."/>
            <person name="Stocks J."/>
            <person name="Wendawek A."/>
            <person name="Woldeyes F."/>
            <person name="Nichols R.A."/>
            <person name="Borrell J.S."/>
        </authorList>
    </citation>
    <scope>NUCLEOTIDE SEQUENCE [LARGE SCALE GENOMIC DNA]</scope>
    <source>
        <strain evidence="7">cv. Maze</strain>
        <tissue evidence="6">Seeds</tissue>
    </source>
</reference>
<evidence type="ECO:0000256" key="1">
    <source>
        <dbReference type="ARBA" id="ARBA00004123"/>
    </source>
</evidence>
<accession>A0AAV8QZ36</accession>
<keyword evidence="2" id="KW-0597">Phosphoprotein</keyword>
<feature type="domain" description="VQ" evidence="5">
    <location>
        <begin position="55"/>
        <end position="75"/>
    </location>
</feature>
<evidence type="ECO:0000256" key="4">
    <source>
        <dbReference type="SAM" id="MobiDB-lite"/>
    </source>
</evidence>
<dbReference type="PANTHER" id="PTHR33402">
    <property type="entry name" value="VQ MOTIF-CONTAINING PROTEIN 11-LIKE"/>
    <property type="match status" value="1"/>
</dbReference>
<gene>
    <name evidence="6" type="ORF">OPV22_018643</name>
</gene>
<proteinExistence type="predicted"/>
<feature type="region of interest" description="Disordered" evidence="4">
    <location>
        <begin position="147"/>
        <end position="211"/>
    </location>
</feature>
<feature type="compositionally biased region" description="Low complexity" evidence="4">
    <location>
        <begin position="197"/>
        <end position="211"/>
    </location>
</feature>
<evidence type="ECO:0000256" key="3">
    <source>
        <dbReference type="ARBA" id="ARBA00023242"/>
    </source>
</evidence>
<dbReference type="InterPro" id="IPR008889">
    <property type="entry name" value="VQ"/>
</dbReference>
<comment type="caution">
    <text evidence="6">The sequence shown here is derived from an EMBL/GenBank/DDBJ whole genome shotgun (WGS) entry which is preliminary data.</text>
</comment>
<dbReference type="Proteomes" id="UP001222027">
    <property type="component" value="Unassembled WGS sequence"/>
</dbReference>
<dbReference type="AlphaFoldDB" id="A0AAV8QZ36"/>
<dbReference type="EMBL" id="JAQQAF010000005">
    <property type="protein sequence ID" value="KAJ8486158.1"/>
    <property type="molecule type" value="Genomic_DNA"/>
</dbReference>
<evidence type="ECO:0000259" key="5">
    <source>
        <dbReference type="Pfam" id="PF05678"/>
    </source>
</evidence>
<feature type="region of interest" description="Disordered" evidence="4">
    <location>
        <begin position="1"/>
        <end position="43"/>
    </location>
</feature>
<evidence type="ECO:0000313" key="6">
    <source>
        <dbReference type="EMBL" id="KAJ8486158.1"/>
    </source>
</evidence>
<dbReference type="PANTHER" id="PTHR33402:SF16">
    <property type="entry name" value="VQ MOTIF-CONTAINING PROTEIN 13-RELATED"/>
    <property type="match status" value="1"/>
</dbReference>
<sequence>MENHQIQSPYPIAPHSTSSSCISNDVGVTEAAAPPTLPPAPKSIPRCMGATPCATTFVQADTSSFKQVVQLLTGSVETTAKRCGGLPPAAKAVTGPKRRAFKLYERRSNLKTIGTLKPTAVSPHRRPPEITSPSVLDFPSLALSPVTPLTPDPFDRHPDSDAGKSADARSIAEKGFYLHPSPRDAEPPRLLPLFPISSPRTSSASAACSST</sequence>
<organism evidence="6 7">
    <name type="scientific">Ensete ventricosum</name>
    <name type="common">Abyssinian banana</name>
    <name type="synonym">Musa ensete</name>
    <dbReference type="NCBI Taxonomy" id="4639"/>
    <lineage>
        <taxon>Eukaryota</taxon>
        <taxon>Viridiplantae</taxon>
        <taxon>Streptophyta</taxon>
        <taxon>Embryophyta</taxon>
        <taxon>Tracheophyta</taxon>
        <taxon>Spermatophyta</taxon>
        <taxon>Magnoliopsida</taxon>
        <taxon>Liliopsida</taxon>
        <taxon>Zingiberales</taxon>
        <taxon>Musaceae</taxon>
        <taxon>Ensete</taxon>
    </lineage>
</organism>
<name>A0AAV8QZ36_ENSVE</name>
<comment type="subcellular location">
    <subcellularLocation>
        <location evidence="1">Nucleus</location>
    </subcellularLocation>
</comment>
<feature type="compositionally biased region" description="Basic and acidic residues" evidence="4">
    <location>
        <begin position="153"/>
        <end position="172"/>
    </location>
</feature>
<dbReference type="InterPro" id="IPR039611">
    <property type="entry name" value="VQ_4/11/13/19/31/33"/>
</dbReference>
<dbReference type="GO" id="GO:0005634">
    <property type="term" value="C:nucleus"/>
    <property type="evidence" value="ECO:0007669"/>
    <property type="project" value="UniProtKB-SubCell"/>
</dbReference>
<evidence type="ECO:0000256" key="2">
    <source>
        <dbReference type="ARBA" id="ARBA00022553"/>
    </source>
</evidence>
<dbReference type="Pfam" id="PF05678">
    <property type="entry name" value="VQ"/>
    <property type="match status" value="1"/>
</dbReference>